<protein>
    <recommendedName>
        <fullName evidence="3">Glycosyl transferase family 28 C-terminal domain-containing protein</fullName>
    </recommendedName>
</protein>
<keyword evidence="2" id="KW-1185">Reference proteome</keyword>
<proteinExistence type="predicted"/>
<accession>A0ABP9Q0R8</accession>
<dbReference type="Gene3D" id="3.40.50.2000">
    <property type="entry name" value="Glycogen Phosphorylase B"/>
    <property type="match status" value="1"/>
</dbReference>
<dbReference type="Proteomes" id="UP001500221">
    <property type="component" value="Unassembled WGS sequence"/>
</dbReference>
<dbReference type="SUPFAM" id="SSF53756">
    <property type="entry name" value="UDP-Glycosyltransferase/glycogen phosphorylase"/>
    <property type="match status" value="1"/>
</dbReference>
<evidence type="ECO:0000313" key="2">
    <source>
        <dbReference type="Proteomes" id="UP001500221"/>
    </source>
</evidence>
<dbReference type="PANTHER" id="PTHR21015">
    <property type="entry name" value="UDP-N-ACETYLGLUCOSAMINE--N-ACETYLMURAMYL-(PENTAPEPTIDE) PYROPHOSPHORYL-UNDECAPRENOL N-ACETYLGLUCOSAMINE TRANSFERASE 1"/>
    <property type="match status" value="1"/>
</dbReference>
<comment type="caution">
    <text evidence="1">The sequence shown here is derived from an EMBL/GenBank/DDBJ whole genome shotgun (WGS) entry which is preliminary data.</text>
</comment>
<organism evidence="1 2">
    <name type="scientific">Nocardioides marinquilinus</name>
    <dbReference type="NCBI Taxonomy" id="1210400"/>
    <lineage>
        <taxon>Bacteria</taxon>
        <taxon>Bacillati</taxon>
        <taxon>Actinomycetota</taxon>
        <taxon>Actinomycetes</taxon>
        <taxon>Propionibacteriales</taxon>
        <taxon>Nocardioidaceae</taxon>
        <taxon>Nocardioides</taxon>
    </lineage>
</organism>
<gene>
    <name evidence="1" type="ORF">GCM10023340_37330</name>
</gene>
<dbReference type="EMBL" id="BAABKG010000005">
    <property type="protein sequence ID" value="GAA5154203.1"/>
    <property type="molecule type" value="Genomic_DNA"/>
</dbReference>
<name>A0ABP9Q0R8_9ACTN</name>
<dbReference type="RefSeq" id="WP_345462243.1">
    <property type="nucleotide sequence ID" value="NZ_BAABKG010000005.1"/>
</dbReference>
<evidence type="ECO:0000313" key="1">
    <source>
        <dbReference type="EMBL" id="GAA5154203.1"/>
    </source>
</evidence>
<evidence type="ECO:0008006" key="3">
    <source>
        <dbReference type="Google" id="ProtNLM"/>
    </source>
</evidence>
<reference evidence="2" key="1">
    <citation type="journal article" date="2019" name="Int. J. Syst. Evol. Microbiol.">
        <title>The Global Catalogue of Microorganisms (GCM) 10K type strain sequencing project: providing services to taxonomists for standard genome sequencing and annotation.</title>
        <authorList>
            <consortium name="The Broad Institute Genomics Platform"/>
            <consortium name="The Broad Institute Genome Sequencing Center for Infectious Disease"/>
            <person name="Wu L."/>
            <person name="Ma J."/>
        </authorList>
    </citation>
    <scope>NUCLEOTIDE SEQUENCE [LARGE SCALE GENOMIC DNA]</scope>
    <source>
        <strain evidence="2">JCM 18459</strain>
    </source>
</reference>
<dbReference type="PANTHER" id="PTHR21015:SF22">
    <property type="entry name" value="GLYCOSYLTRANSFERASE"/>
    <property type="match status" value="1"/>
</dbReference>
<sequence length="335" mass="34986">MIGYYAHHHGSGHLRHALTLAERLGDVTVLSSLARPDGVRVPWLELPMDADPADPAPRDPTAGGALHWAPLGHRGLARRTAAVSAWLEQARPDVVVCDVSQEVALLCRLHGVPVVSVVPPGHRDDAAHHLGLRAATRLCGFWPASADGVLTGLPDDVAARVEPLGALSRLATRSSGRRPGGGRRLVVLGGRGGDAWTTEQVRRLEADATGWQVDVLGPGGTWVDDPAPLLAAADVVVVQAGQNAVAEAAACRVPTIAVAAARPFDEQVATAAVLDRGPWPVVALPRLEHDDWPALLDRVAVLDGDAWATWCDGGAADRFAALVRETAGALTGTAA</sequence>